<sequence length="509" mass="57140">MADADIVISSQCKPCFGPVKDADACYLSLLPDELLLCIISYLEVVRGFLPDPEAESVRQEHNARTVRALYSMTLTCRKLHAITTPFLYTSFIQTQKHLDATKLFQTTLCRQPTLAKHVKYLEILTTSMSSSELPVSCSTSEWGTVARWLAAASWNIPNMRALFQRNKSLPWYAWSFEENETLPAALWEAFGRSQGEGSLILPIILIIALVDNLGEVAICHDIFLSSALAFRRFSSSAGLRCLWLMSRPSQHDAMITIKAQPTAHHSPLQDYIREICTSVKIREILYEHPSLSQNQLNWNAALEELSFDIYDMESRFICGHLERCNALTRVSINWISHSTKSASYSYSESAQPIDIKPPNKPIELAVIGQALRKFTSTLQSLRVDTLDSGWLVDMETDIPALGSLRDFTRLANLEVSGLALWGDYNSLEGPDERLSSLLPSSIASLSIRTEWDDDVEHALHMLLPDCTELLPNLKRVDCSWRPAPTAIADYLVLAFQEQGVDLILDAEED</sequence>
<dbReference type="AlphaFoldDB" id="A0A8K0R6A5"/>
<evidence type="ECO:0000313" key="2">
    <source>
        <dbReference type="Proteomes" id="UP000813461"/>
    </source>
</evidence>
<evidence type="ECO:0008006" key="3">
    <source>
        <dbReference type="Google" id="ProtNLM"/>
    </source>
</evidence>
<keyword evidence="2" id="KW-1185">Reference proteome</keyword>
<dbReference type="OrthoDB" id="3783332at2759"/>
<gene>
    <name evidence="1" type="ORF">FB567DRAFT_346162</name>
</gene>
<dbReference type="Proteomes" id="UP000813461">
    <property type="component" value="Unassembled WGS sequence"/>
</dbReference>
<comment type="caution">
    <text evidence="1">The sequence shown here is derived from an EMBL/GenBank/DDBJ whole genome shotgun (WGS) entry which is preliminary data.</text>
</comment>
<protein>
    <recommendedName>
        <fullName evidence="3">F-box domain-containing protein</fullName>
    </recommendedName>
</protein>
<dbReference type="EMBL" id="JAGMVJ010000009">
    <property type="protein sequence ID" value="KAH7087456.1"/>
    <property type="molecule type" value="Genomic_DNA"/>
</dbReference>
<organism evidence="1 2">
    <name type="scientific">Paraphoma chrysanthemicola</name>
    <dbReference type="NCBI Taxonomy" id="798071"/>
    <lineage>
        <taxon>Eukaryota</taxon>
        <taxon>Fungi</taxon>
        <taxon>Dikarya</taxon>
        <taxon>Ascomycota</taxon>
        <taxon>Pezizomycotina</taxon>
        <taxon>Dothideomycetes</taxon>
        <taxon>Pleosporomycetidae</taxon>
        <taxon>Pleosporales</taxon>
        <taxon>Pleosporineae</taxon>
        <taxon>Phaeosphaeriaceae</taxon>
        <taxon>Paraphoma</taxon>
    </lineage>
</organism>
<name>A0A8K0R6A5_9PLEO</name>
<accession>A0A8K0R6A5</accession>
<evidence type="ECO:0000313" key="1">
    <source>
        <dbReference type="EMBL" id="KAH7087456.1"/>
    </source>
</evidence>
<proteinExistence type="predicted"/>
<reference evidence="1" key="1">
    <citation type="journal article" date="2021" name="Nat. Commun.">
        <title>Genetic determinants of endophytism in the Arabidopsis root mycobiome.</title>
        <authorList>
            <person name="Mesny F."/>
            <person name="Miyauchi S."/>
            <person name="Thiergart T."/>
            <person name="Pickel B."/>
            <person name="Atanasova L."/>
            <person name="Karlsson M."/>
            <person name="Huettel B."/>
            <person name="Barry K.W."/>
            <person name="Haridas S."/>
            <person name="Chen C."/>
            <person name="Bauer D."/>
            <person name="Andreopoulos W."/>
            <person name="Pangilinan J."/>
            <person name="LaButti K."/>
            <person name="Riley R."/>
            <person name="Lipzen A."/>
            <person name="Clum A."/>
            <person name="Drula E."/>
            <person name="Henrissat B."/>
            <person name="Kohler A."/>
            <person name="Grigoriev I.V."/>
            <person name="Martin F.M."/>
            <person name="Hacquard S."/>
        </authorList>
    </citation>
    <scope>NUCLEOTIDE SEQUENCE</scope>
    <source>
        <strain evidence="1">MPI-SDFR-AT-0120</strain>
    </source>
</reference>